<evidence type="ECO:0000256" key="4">
    <source>
        <dbReference type="ARBA" id="ARBA00023014"/>
    </source>
</evidence>
<sequence length="316" mass="36318">MIKEKIREKALNNEIFTKEEILELITLLKEGEKDFIYELADETRKHFMGDKVYLRGIIEFSNYCRKSCLYCGINSKVKDVKRYRIDEQEIIDACHNLKSNGQTTVVLQSGEDVTFTKERFGELLKRIKKETELAITVSVGERDKETYRYWKECGMDRYLLRFETTNKKVFKAIHPDDDLEYRLDCIKTLKALGVQTGSGFMIGLPETDDNDLANDIAKCRELDLDMIGVGPFISHPETALKDKVIASNIDIDFITGVIAILRITNQEAHIPATTAFDAVVSYNGRQLALKRGANVFMPNSTPKKYRKDYQLYPDKP</sequence>
<dbReference type="PROSITE" id="PS51918">
    <property type="entry name" value="RADICAL_SAM"/>
    <property type="match status" value="1"/>
</dbReference>
<dbReference type="Gene3D" id="3.20.20.70">
    <property type="entry name" value="Aldolase class I"/>
    <property type="match status" value="1"/>
</dbReference>
<keyword evidence="3 5" id="KW-0408">Iron</keyword>
<dbReference type="EMBL" id="PKTG01000123">
    <property type="protein sequence ID" value="PLX15975.1"/>
    <property type="molecule type" value="Genomic_DNA"/>
</dbReference>
<keyword evidence="4 5" id="KW-0411">Iron-sulfur</keyword>
<dbReference type="SFLD" id="SFLDG01060">
    <property type="entry name" value="BATS_domain_containing"/>
    <property type="match status" value="1"/>
</dbReference>
<dbReference type="InterPro" id="IPR013785">
    <property type="entry name" value="Aldolase_TIM"/>
</dbReference>
<evidence type="ECO:0000256" key="3">
    <source>
        <dbReference type="ARBA" id="ARBA00023004"/>
    </source>
</evidence>
<dbReference type="GO" id="GO:0046872">
    <property type="term" value="F:metal ion binding"/>
    <property type="evidence" value="ECO:0007669"/>
    <property type="project" value="UniProtKB-KW"/>
</dbReference>
<dbReference type="InterPro" id="IPR006638">
    <property type="entry name" value="Elp3/MiaA/NifB-like_rSAM"/>
</dbReference>
<gene>
    <name evidence="8" type="ORF">C0601_11475</name>
</gene>
<comment type="caution">
    <text evidence="8">The sequence shown here is derived from an EMBL/GenBank/DDBJ whole genome shotgun (WGS) entry which is preliminary data.</text>
</comment>
<keyword evidence="2" id="KW-0479">Metal-binding</keyword>
<dbReference type="Pfam" id="PF04055">
    <property type="entry name" value="Radical_SAM"/>
    <property type="match status" value="1"/>
</dbReference>
<evidence type="ECO:0000259" key="7">
    <source>
        <dbReference type="PROSITE" id="PS51918"/>
    </source>
</evidence>
<feature type="binding site" evidence="6">
    <location>
        <position position="138"/>
    </location>
    <ligand>
        <name>(3R)-3-methyl-D-ornithine</name>
        <dbReference type="ChEBI" id="CHEBI:64642"/>
    </ligand>
</feature>
<dbReference type="InterPro" id="IPR058240">
    <property type="entry name" value="rSAM_sf"/>
</dbReference>
<keyword evidence="1 5" id="KW-0949">S-adenosyl-L-methionine</keyword>
<dbReference type="Proteomes" id="UP000234857">
    <property type="component" value="Unassembled WGS sequence"/>
</dbReference>
<evidence type="ECO:0000256" key="5">
    <source>
        <dbReference type="PIRSR" id="PIRSR004762-1"/>
    </source>
</evidence>
<proteinExistence type="predicted"/>
<evidence type="ECO:0000256" key="6">
    <source>
        <dbReference type="PIRSR" id="PIRSR004762-2"/>
    </source>
</evidence>
<feature type="binding site" evidence="5">
    <location>
        <position position="71"/>
    </location>
    <ligand>
        <name>[4Fe-4S] cluster</name>
        <dbReference type="ChEBI" id="CHEBI:49883"/>
        <note>4Fe-4S-S-AdoMet</note>
    </ligand>
</feature>
<evidence type="ECO:0000256" key="1">
    <source>
        <dbReference type="ARBA" id="ARBA00022691"/>
    </source>
</evidence>
<dbReference type="GO" id="GO:0016740">
    <property type="term" value="F:transferase activity"/>
    <property type="evidence" value="ECO:0007669"/>
    <property type="project" value="TreeGrafter"/>
</dbReference>
<dbReference type="InterPro" id="IPR034422">
    <property type="entry name" value="HydE/PylB-like"/>
</dbReference>
<feature type="domain" description="Radical SAM core" evidence="7">
    <location>
        <begin position="50"/>
        <end position="267"/>
    </location>
</feature>
<feature type="non-terminal residue" evidence="8">
    <location>
        <position position="316"/>
    </location>
</feature>
<accession>A0A2N5ZBC2</accession>
<dbReference type="PANTHER" id="PTHR43726">
    <property type="entry name" value="3-METHYLORNITHINE SYNTHASE"/>
    <property type="match status" value="1"/>
</dbReference>
<dbReference type="InterPro" id="IPR007197">
    <property type="entry name" value="rSAM"/>
</dbReference>
<reference evidence="8 9" key="1">
    <citation type="submission" date="2017-11" db="EMBL/GenBank/DDBJ databases">
        <title>Genome-resolved metagenomics identifies genetic mobility, metabolic interactions, and unexpected diversity in perchlorate-reducing communities.</title>
        <authorList>
            <person name="Barnum T.P."/>
            <person name="Figueroa I.A."/>
            <person name="Carlstrom C.I."/>
            <person name="Lucas L.N."/>
            <person name="Engelbrektson A.L."/>
            <person name="Coates J.D."/>
        </authorList>
    </citation>
    <scope>NUCLEOTIDE SEQUENCE [LARGE SCALE GENOMIC DNA]</scope>
    <source>
        <strain evidence="8">BM706</strain>
    </source>
</reference>
<dbReference type="SFLD" id="SFLDG01280">
    <property type="entry name" value="HydE/PylB-like"/>
    <property type="match status" value="1"/>
</dbReference>
<dbReference type="InterPro" id="IPR024021">
    <property type="entry name" value="FeFe-hyd_HydE_rSAM"/>
</dbReference>
<dbReference type="PIRSF" id="PIRSF004762">
    <property type="entry name" value="CHP00423"/>
    <property type="match status" value="1"/>
</dbReference>
<dbReference type="NCBIfam" id="TIGR03956">
    <property type="entry name" value="rSAM_HydE"/>
    <property type="match status" value="1"/>
</dbReference>
<dbReference type="GO" id="GO:0051539">
    <property type="term" value="F:4 iron, 4 sulfur cluster binding"/>
    <property type="evidence" value="ECO:0007669"/>
    <property type="project" value="UniProtKB-KW"/>
</dbReference>
<organism evidence="8 9">
    <name type="scientific">Muiribacterium halophilum</name>
    <dbReference type="NCBI Taxonomy" id="2053465"/>
    <lineage>
        <taxon>Bacteria</taxon>
        <taxon>Candidatus Muiribacteriota</taxon>
        <taxon>Candidatus Muiribacteriia</taxon>
        <taxon>Candidatus Muiribacteriales</taxon>
        <taxon>Candidatus Muiribacteriaceae</taxon>
        <taxon>Candidatus Muiribacterium</taxon>
    </lineage>
</organism>
<dbReference type="SMART" id="SM00729">
    <property type="entry name" value="Elp3"/>
    <property type="match status" value="1"/>
</dbReference>
<evidence type="ECO:0000256" key="2">
    <source>
        <dbReference type="ARBA" id="ARBA00022723"/>
    </source>
</evidence>
<feature type="binding site" evidence="6">
    <location>
        <position position="163"/>
    </location>
    <ligand>
        <name>S-adenosyl-L-methionine</name>
        <dbReference type="ChEBI" id="CHEBI:59789"/>
    </ligand>
</feature>
<dbReference type="SFLD" id="SFLDS00029">
    <property type="entry name" value="Radical_SAM"/>
    <property type="match status" value="1"/>
</dbReference>
<evidence type="ECO:0000313" key="8">
    <source>
        <dbReference type="EMBL" id="PLX15975.1"/>
    </source>
</evidence>
<comment type="cofactor">
    <cofactor evidence="5">
        <name>[4Fe-4S] cluster</name>
        <dbReference type="ChEBI" id="CHEBI:49883"/>
    </cofactor>
    <text evidence="5">Binds 1 [4Fe-4S] cluster. The cluster is coordinated with 3 cysteines and an exchangeable S-adenosyl-L-methionine.</text>
</comment>
<dbReference type="AlphaFoldDB" id="A0A2N5ZBC2"/>
<feature type="binding site" evidence="5">
    <location>
        <position position="64"/>
    </location>
    <ligand>
        <name>[4Fe-4S] cluster</name>
        <dbReference type="ChEBI" id="CHEBI:49883"/>
        <note>4Fe-4S-S-AdoMet</note>
    </ligand>
</feature>
<dbReference type="SUPFAM" id="SSF102114">
    <property type="entry name" value="Radical SAM enzymes"/>
    <property type="match status" value="1"/>
</dbReference>
<dbReference type="SFLD" id="SFLDG01082">
    <property type="entry name" value="B12-binding_domain_containing"/>
    <property type="match status" value="1"/>
</dbReference>
<feature type="binding site" evidence="6">
    <location>
        <position position="182"/>
    </location>
    <ligand>
        <name>S-adenosyl-L-methionine</name>
        <dbReference type="ChEBI" id="CHEBI:59789"/>
    </ligand>
</feature>
<keyword evidence="5" id="KW-0004">4Fe-4S</keyword>
<protein>
    <submittedName>
        <fullName evidence="8">[FeFe] hydrogenase H-cluster radical SAM maturase HydE</fullName>
    </submittedName>
</protein>
<dbReference type="PANTHER" id="PTHR43726:SF1">
    <property type="entry name" value="BIOTIN SYNTHASE"/>
    <property type="match status" value="1"/>
</dbReference>
<feature type="binding site" evidence="5">
    <location>
        <position position="68"/>
    </location>
    <ligand>
        <name>[4Fe-4S] cluster</name>
        <dbReference type="ChEBI" id="CHEBI:49883"/>
        <note>4Fe-4S-S-AdoMet</note>
    </ligand>
</feature>
<dbReference type="CDD" id="cd01335">
    <property type="entry name" value="Radical_SAM"/>
    <property type="match status" value="1"/>
</dbReference>
<name>A0A2N5ZBC2_MUIH1</name>
<evidence type="ECO:0000313" key="9">
    <source>
        <dbReference type="Proteomes" id="UP000234857"/>
    </source>
</evidence>